<dbReference type="InterPro" id="IPR052944">
    <property type="entry name" value="Sporulation_related"/>
</dbReference>
<feature type="compositionally biased region" description="Basic and acidic residues" evidence="1">
    <location>
        <begin position="265"/>
        <end position="276"/>
    </location>
</feature>
<organism evidence="3 4">
    <name type="scientific">Myceligenerans crystallogenes</name>
    <dbReference type="NCBI Taxonomy" id="316335"/>
    <lineage>
        <taxon>Bacteria</taxon>
        <taxon>Bacillati</taxon>
        <taxon>Actinomycetota</taxon>
        <taxon>Actinomycetes</taxon>
        <taxon>Micrococcales</taxon>
        <taxon>Promicromonosporaceae</taxon>
        <taxon>Myceligenerans</taxon>
    </lineage>
</organism>
<accession>A0ABN2NMR8</accession>
<dbReference type="SUPFAM" id="SSF89392">
    <property type="entry name" value="Prokaryotic lipoproteins and lipoprotein localization factors"/>
    <property type="match status" value="1"/>
</dbReference>
<evidence type="ECO:0000313" key="3">
    <source>
        <dbReference type="EMBL" id="GAA1875324.1"/>
    </source>
</evidence>
<evidence type="ECO:0000256" key="2">
    <source>
        <dbReference type="SAM" id="SignalP"/>
    </source>
</evidence>
<name>A0ABN2NMR8_9MICO</name>
<dbReference type="EMBL" id="BAAANL010000010">
    <property type="protein sequence ID" value="GAA1875324.1"/>
    <property type="molecule type" value="Genomic_DNA"/>
</dbReference>
<feature type="region of interest" description="Disordered" evidence="1">
    <location>
        <begin position="265"/>
        <end position="287"/>
    </location>
</feature>
<keyword evidence="2" id="KW-0732">Signal</keyword>
<feature type="compositionally biased region" description="Basic and acidic residues" evidence="1">
    <location>
        <begin position="331"/>
        <end position="341"/>
    </location>
</feature>
<gene>
    <name evidence="3" type="ORF">GCM10009751_38830</name>
</gene>
<evidence type="ECO:0000256" key="1">
    <source>
        <dbReference type="SAM" id="MobiDB-lite"/>
    </source>
</evidence>
<keyword evidence="4" id="KW-1185">Reference proteome</keyword>
<proteinExistence type="predicted"/>
<dbReference type="Proteomes" id="UP001501094">
    <property type="component" value="Unassembled WGS sequence"/>
</dbReference>
<sequence length="398" mass="41698">MNAKTKALIAAGSGIAVGVTGLALTTMPAGADDAPVLPEISAEELVASTLEAEPLAFQGRAEVRNELGLPTIPGMSDVLDIEAVRVFHDGAESGRVQVERVDSELVIVKNTSEAWVYDSKENSAQHLTWTEADAEELKEHHARPDAADPSQAASGVIEQLSPSSDIVVDGTARVAGRPAYELVLTPKASEKTLLREVTVAVDSETRIPLRLEVFANGTTEPALSLEFTEFSVGEQDAELFEYTPPQDAEVSELDADAAEKVAKEHAERAGDAKGARDGGSFARELPGTEIVGDGWDAVLIAQAPEARPEDLPEDLQEDLPEGLEEFMGEGAGERGDNRDMSGGDMSGMLGGLGSPVSGDFGTGFHVETAVGGAIFTEDGSIAAGAVPQQVLVDALDEQ</sequence>
<comment type="caution">
    <text evidence="3">The sequence shown here is derived from an EMBL/GenBank/DDBJ whole genome shotgun (WGS) entry which is preliminary data.</text>
</comment>
<evidence type="ECO:0000313" key="4">
    <source>
        <dbReference type="Proteomes" id="UP001501094"/>
    </source>
</evidence>
<feature type="region of interest" description="Disordered" evidence="1">
    <location>
        <begin position="327"/>
        <end position="353"/>
    </location>
</feature>
<feature type="compositionally biased region" description="Gly residues" evidence="1">
    <location>
        <begin position="344"/>
        <end position="353"/>
    </location>
</feature>
<feature type="signal peptide" evidence="2">
    <location>
        <begin position="1"/>
        <end position="31"/>
    </location>
</feature>
<dbReference type="RefSeq" id="WP_344106262.1">
    <property type="nucleotide sequence ID" value="NZ_BAAANL010000010.1"/>
</dbReference>
<feature type="chain" id="PRO_5045746658" evidence="2">
    <location>
        <begin position="32"/>
        <end position="398"/>
    </location>
</feature>
<protein>
    <submittedName>
        <fullName evidence="3">Sigma-E factor regulatory protein RseB domain-containing protein</fullName>
    </submittedName>
</protein>
<dbReference type="PANTHER" id="PTHR37507">
    <property type="entry name" value="SPORULATION PROTEIN YDCC"/>
    <property type="match status" value="1"/>
</dbReference>
<dbReference type="InterPro" id="IPR029046">
    <property type="entry name" value="LolA/LolB/LppX"/>
</dbReference>
<dbReference type="PANTHER" id="PTHR37507:SF2">
    <property type="entry name" value="SPORULATION PROTEIN YDCC"/>
    <property type="match status" value="1"/>
</dbReference>
<reference evidence="3 4" key="1">
    <citation type="journal article" date="2019" name="Int. J. Syst. Evol. Microbiol.">
        <title>The Global Catalogue of Microorganisms (GCM) 10K type strain sequencing project: providing services to taxonomists for standard genome sequencing and annotation.</title>
        <authorList>
            <consortium name="The Broad Institute Genomics Platform"/>
            <consortium name="The Broad Institute Genome Sequencing Center for Infectious Disease"/>
            <person name="Wu L."/>
            <person name="Ma J."/>
        </authorList>
    </citation>
    <scope>NUCLEOTIDE SEQUENCE [LARGE SCALE GENOMIC DNA]</scope>
    <source>
        <strain evidence="3 4">JCM 14326</strain>
    </source>
</reference>
<dbReference type="Gene3D" id="2.50.20.10">
    <property type="entry name" value="Lipoprotein localisation LolA/LolB/LppX"/>
    <property type="match status" value="1"/>
</dbReference>